<dbReference type="GO" id="GO:0006508">
    <property type="term" value="P:proteolysis"/>
    <property type="evidence" value="ECO:0007669"/>
    <property type="project" value="UniProtKB-KW"/>
</dbReference>
<dbReference type="PANTHER" id="PTHR24258">
    <property type="entry name" value="SERINE PROTEASE-RELATED"/>
    <property type="match status" value="1"/>
</dbReference>
<dbReference type="Proteomes" id="UP000502823">
    <property type="component" value="Unassembled WGS sequence"/>
</dbReference>
<feature type="compositionally biased region" description="Basic and acidic residues" evidence="8">
    <location>
        <begin position="228"/>
        <end position="238"/>
    </location>
</feature>
<dbReference type="PANTHER" id="PTHR24258:SF116">
    <property type="entry name" value="FI16631P1-RELATED"/>
    <property type="match status" value="1"/>
</dbReference>
<dbReference type="InterPro" id="IPR001254">
    <property type="entry name" value="Trypsin_dom"/>
</dbReference>
<dbReference type="GO" id="GO:0004252">
    <property type="term" value="F:serine-type endopeptidase activity"/>
    <property type="evidence" value="ECO:0007669"/>
    <property type="project" value="InterPro"/>
</dbReference>
<evidence type="ECO:0000313" key="12">
    <source>
        <dbReference type="Proteomes" id="UP000502823"/>
    </source>
</evidence>
<dbReference type="EMBL" id="BLKM01000549">
    <property type="protein sequence ID" value="GFG35361.1"/>
    <property type="molecule type" value="Genomic_DNA"/>
</dbReference>
<feature type="region of interest" description="Disordered" evidence="8">
    <location>
        <begin position="328"/>
        <end position="369"/>
    </location>
</feature>
<accession>A0A6L2PRT5</accession>
<evidence type="ECO:0000259" key="9">
    <source>
        <dbReference type="PROSITE" id="PS50240"/>
    </source>
</evidence>
<comment type="caution">
    <text evidence="11">The sequence shown here is derived from an EMBL/GenBank/DDBJ whole genome shotgun (WGS) entry which is preliminary data.</text>
</comment>
<evidence type="ECO:0000256" key="6">
    <source>
        <dbReference type="ARBA" id="ARBA00024195"/>
    </source>
</evidence>
<dbReference type="InParanoid" id="A0A6L2PRT5"/>
<evidence type="ECO:0000256" key="1">
    <source>
        <dbReference type="ARBA" id="ARBA00022670"/>
    </source>
</evidence>
<feature type="region of interest" description="Disordered" evidence="8">
    <location>
        <begin position="120"/>
        <end position="260"/>
    </location>
</feature>
<dbReference type="InterPro" id="IPR001314">
    <property type="entry name" value="Peptidase_S1A"/>
</dbReference>
<gene>
    <name evidence="11" type="ORF">Cfor_10107</name>
</gene>
<keyword evidence="3 7" id="KW-0378">Hydrolase</keyword>
<feature type="compositionally biased region" description="Basic and acidic residues" evidence="8">
    <location>
        <begin position="357"/>
        <end position="369"/>
    </location>
</feature>
<protein>
    <recommendedName>
        <fullName evidence="13">Peptidase S1 domain-containing protein</fullName>
    </recommendedName>
</protein>
<evidence type="ECO:0000259" key="10">
    <source>
        <dbReference type="PROSITE" id="PS51888"/>
    </source>
</evidence>
<keyword evidence="1 7" id="KW-0645">Protease</keyword>
<keyword evidence="2" id="KW-0732">Signal</keyword>
<dbReference type="SMART" id="SM00020">
    <property type="entry name" value="Tryp_SPc"/>
    <property type="match status" value="1"/>
</dbReference>
<proteinExistence type="inferred from homology"/>
<feature type="compositionally biased region" description="Basic and acidic residues" evidence="8">
    <location>
        <begin position="207"/>
        <end position="219"/>
    </location>
</feature>
<evidence type="ECO:0000256" key="4">
    <source>
        <dbReference type="ARBA" id="ARBA00022825"/>
    </source>
</evidence>
<evidence type="ECO:0008006" key="13">
    <source>
        <dbReference type="Google" id="ProtNLM"/>
    </source>
</evidence>
<dbReference type="SUPFAM" id="SSF50494">
    <property type="entry name" value="Trypsin-like serine proteases"/>
    <property type="match status" value="1"/>
</dbReference>
<keyword evidence="4 7" id="KW-0720">Serine protease</keyword>
<feature type="compositionally biased region" description="Polar residues" evidence="8">
    <location>
        <begin position="120"/>
        <end position="132"/>
    </location>
</feature>
<evidence type="ECO:0000256" key="2">
    <source>
        <dbReference type="ARBA" id="ARBA00022729"/>
    </source>
</evidence>
<keyword evidence="5" id="KW-1015">Disulfide bond</keyword>
<dbReference type="InterPro" id="IPR033116">
    <property type="entry name" value="TRYPSIN_SER"/>
</dbReference>
<dbReference type="PRINTS" id="PR00722">
    <property type="entry name" value="CHYMOTRYPSIN"/>
</dbReference>
<sequence>MQIGHTNLLRTKTSTVQYSKQNTTVVPFTGKCLWFLLGALTWTLLEHNVFGLNKMAVALQKHSQHSWLLGLTLGRQISPCSDITLYQYLRRELCKELPARLNGPIAPQWSFSKVTTRPNSVKTEGRWNSTEGLNIKRRGKSPEGRPIALKQTLHGNKEHRKRSFEKTESEQGRSRKRKATAATGRVGDRGLESGSGREGWPVTYGEARQRTETSRHTARDSLWSQEFPSRRQEVRWRTPDSAPALDGHTASSWRPPDTSADPALMQQSRQEVSLIGTEIVGMSKYADKSVSMDDPAVSASGQISAVTVPRHELHSASLYRFPGQASVLPRNNRFSDSEEERYEPRLPDDTFSSSRALKTDPEEGRHLFGPDSHRTFAAISETLGAINTLGRYLVNFTRGGETDGDKADTEDLSGAIYTISKNVLGPNVTDTIAPIVRGALPPLVTLQPAKVTLVDNASTTRPCTTPDGLTGMCDDLSSCPQLLLDLGNLRQSICFKSLFVPGVCCPRRDGPSVFVTPTPDVATVATTLRTPTTTTALTTTRRPSVVTSGSPTVPHGAGTVSLPSVYCGQPEVPAFRVVGGEESLPGRWPWMAAIFLHGSRRTEFWCGGSLVGPRHVLTAAHCTRDSKQRPFSPRQFTVRLGDVDLKRDDEASSPETYQVVEVRAHPRFSRVGFYNDIAVLVLERTARRSRYVIPICLPPARYRHELFVGYKPTVVGWGTTYYGGKESTVQRQAQLPVWRNDDCDRTYFQPITSSFICAGYTEGGKDACQGDSGGPLMLKVEGHWMQIGIVSFGNKCGEPGYPGVYTRITEYIDWIRENLVK</sequence>
<name>A0A6L2PRT5_COPFO</name>
<evidence type="ECO:0000256" key="7">
    <source>
        <dbReference type="RuleBase" id="RU363034"/>
    </source>
</evidence>
<dbReference type="PROSITE" id="PS51888">
    <property type="entry name" value="CLIP"/>
    <property type="match status" value="1"/>
</dbReference>
<dbReference type="FunFam" id="2.40.10.10:FF:000006">
    <property type="entry name" value="Serine proteinase stubble"/>
    <property type="match status" value="1"/>
</dbReference>
<dbReference type="OrthoDB" id="6348928at2759"/>
<organism evidence="11 12">
    <name type="scientific">Coptotermes formosanus</name>
    <name type="common">Formosan subterranean termite</name>
    <dbReference type="NCBI Taxonomy" id="36987"/>
    <lineage>
        <taxon>Eukaryota</taxon>
        <taxon>Metazoa</taxon>
        <taxon>Ecdysozoa</taxon>
        <taxon>Arthropoda</taxon>
        <taxon>Hexapoda</taxon>
        <taxon>Insecta</taxon>
        <taxon>Pterygota</taxon>
        <taxon>Neoptera</taxon>
        <taxon>Polyneoptera</taxon>
        <taxon>Dictyoptera</taxon>
        <taxon>Blattodea</taxon>
        <taxon>Blattoidea</taxon>
        <taxon>Termitoidae</taxon>
        <taxon>Rhinotermitidae</taxon>
        <taxon>Coptotermes</taxon>
    </lineage>
</organism>
<keyword evidence="12" id="KW-1185">Reference proteome</keyword>
<dbReference type="InterPro" id="IPR018114">
    <property type="entry name" value="TRYPSIN_HIS"/>
</dbReference>
<dbReference type="PROSITE" id="PS50240">
    <property type="entry name" value="TRYPSIN_DOM"/>
    <property type="match status" value="1"/>
</dbReference>
<feature type="domain" description="Clip" evidence="10">
    <location>
        <begin position="462"/>
        <end position="505"/>
    </location>
</feature>
<dbReference type="PROSITE" id="PS00135">
    <property type="entry name" value="TRYPSIN_SER"/>
    <property type="match status" value="1"/>
</dbReference>
<comment type="similarity">
    <text evidence="6">Belongs to the peptidase S1 family. CLIP subfamily.</text>
</comment>
<dbReference type="InterPro" id="IPR009003">
    <property type="entry name" value="Peptidase_S1_PA"/>
</dbReference>
<feature type="compositionally biased region" description="Basic and acidic residues" evidence="8">
    <location>
        <begin position="164"/>
        <end position="173"/>
    </location>
</feature>
<evidence type="ECO:0000256" key="8">
    <source>
        <dbReference type="SAM" id="MobiDB-lite"/>
    </source>
</evidence>
<evidence type="ECO:0000313" key="11">
    <source>
        <dbReference type="EMBL" id="GFG35361.1"/>
    </source>
</evidence>
<dbReference type="Pfam" id="PF00089">
    <property type="entry name" value="Trypsin"/>
    <property type="match status" value="1"/>
</dbReference>
<dbReference type="SMART" id="SM00680">
    <property type="entry name" value="CLIP"/>
    <property type="match status" value="1"/>
</dbReference>
<dbReference type="InterPro" id="IPR022700">
    <property type="entry name" value="CLIP"/>
</dbReference>
<feature type="domain" description="Peptidase S1" evidence="9">
    <location>
        <begin position="577"/>
        <end position="820"/>
    </location>
</feature>
<dbReference type="Gene3D" id="2.40.10.10">
    <property type="entry name" value="Trypsin-like serine proteases"/>
    <property type="match status" value="1"/>
</dbReference>
<evidence type="ECO:0000256" key="3">
    <source>
        <dbReference type="ARBA" id="ARBA00022801"/>
    </source>
</evidence>
<dbReference type="AlphaFoldDB" id="A0A6L2PRT5"/>
<dbReference type="PROSITE" id="PS00134">
    <property type="entry name" value="TRYPSIN_HIS"/>
    <property type="match status" value="1"/>
</dbReference>
<dbReference type="CDD" id="cd00190">
    <property type="entry name" value="Tryp_SPc"/>
    <property type="match status" value="1"/>
</dbReference>
<reference evidence="12" key="1">
    <citation type="submission" date="2020-01" db="EMBL/GenBank/DDBJ databases">
        <title>Draft genome sequence of the Termite Coptotermes fromosanus.</title>
        <authorList>
            <person name="Itakura S."/>
            <person name="Yosikawa Y."/>
            <person name="Umezawa K."/>
        </authorList>
    </citation>
    <scope>NUCLEOTIDE SEQUENCE [LARGE SCALE GENOMIC DNA]</scope>
</reference>
<evidence type="ECO:0000256" key="5">
    <source>
        <dbReference type="ARBA" id="ARBA00023157"/>
    </source>
</evidence>
<dbReference type="InterPro" id="IPR043504">
    <property type="entry name" value="Peptidase_S1_PA_chymotrypsin"/>
</dbReference>